<accession>A0AAU8FDI6</accession>
<sequence length="303" mass="34062">MISIDRRTNHLLLGYMPIKGYSGLANIRFKGALADSISNFFTSQFADQNREGVLILENFFLNCGSSPAKLILSMRLYSQTGEDQYAPICSIDTIYQLSSGDPFGRINELFCEVSKQVHTEIAKPAYDTLFVRRVDLNHLDSLEKLNVPMYVATKPAAGIYRDYTHFKMNKPDISTDIFITITKKGVIEVDRTYKGKKRRVKLDPSGIYAVSDGDRILKVSSSGEYFPITKLGFDFYYDRPGFFHEQPNAFSPYYFPGGGRIGTTGSGDLAIRIGGPKQIDIIPIYRFKINHKKGNSMPVGLVK</sequence>
<protein>
    <submittedName>
        <fullName evidence="1">Uncharacterized protein</fullName>
    </submittedName>
</protein>
<dbReference type="AlphaFoldDB" id="A0AAU8FDI6"/>
<proteinExistence type="predicted"/>
<gene>
    <name evidence="1" type="ORF">ABV298_16480</name>
</gene>
<evidence type="ECO:0000313" key="1">
    <source>
        <dbReference type="EMBL" id="XCH21960.1"/>
    </source>
</evidence>
<dbReference type="RefSeq" id="WP_353717294.1">
    <property type="nucleotide sequence ID" value="NZ_CP159289.1"/>
</dbReference>
<dbReference type="EMBL" id="CP159289">
    <property type="protein sequence ID" value="XCH21960.1"/>
    <property type="molecule type" value="Genomic_DNA"/>
</dbReference>
<organism evidence="1">
    <name type="scientific">Dyadobacter sp. 676</name>
    <dbReference type="NCBI Taxonomy" id="3088362"/>
    <lineage>
        <taxon>Bacteria</taxon>
        <taxon>Pseudomonadati</taxon>
        <taxon>Bacteroidota</taxon>
        <taxon>Cytophagia</taxon>
        <taxon>Cytophagales</taxon>
        <taxon>Spirosomataceae</taxon>
        <taxon>Dyadobacter</taxon>
    </lineage>
</organism>
<reference evidence="1" key="1">
    <citation type="submission" date="2024-06" db="EMBL/GenBank/DDBJ databases">
        <title>Sequencing and assembly of the genome of Dyadobacter sp. strain 676, a symbiont of Cyamopsis tetragonoloba.</title>
        <authorList>
            <person name="Guro P."/>
            <person name="Sazanova A."/>
            <person name="Kuznetsova I."/>
            <person name="Belimov A."/>
            <person name="Safronova V."/>
        </authorList>
    </citation>
    <scope>NUCLEOTIDE SEQUENCE</scope>
    <source>
        <strain evidence="1">676</strain>
    </source>
</reference>
<name>A0AAU8FDI6_9BACT</name>